<dbReference type="InterPro" id="IPR036132">
    <property type="entry name" value="Vac_ATP_synth_c_sf"/>
</dbReference>
<keyword evidence="2 5" id="KW-0813">Transport</keyword>
<protein>
    <recommendedName>
        <fullName evidence="5">V-type proton ATPase subunit C</fullName>
    </recommendedName>
</protein>
<evidence type="ECO:0000313" key="6">
    <source>
        <dbReference type="Proteomes" id="UP000050741"/>
    </source>
</evidence>
<evidence type="ECO:0000256" key="2">
    <source>
        <dbReference type="ARBA" id="ARBA00022448"/>
    </source>
</evidence>
<dbReference type="GO" id="GO:0046961">
    <property type="term" value="F:proton-transporting ATPase activity, rotational mechanism"/>
    <property type="evidence" value="ECO:0007669"/>
    <property type="project" value="InterPro"/>
</dbReference>
<dbReference type="Gene3D" id="3.30.70.100">
    <property type="match status" value="1"/>
</dbReference>
<evidence type="ECO:0000256" key="1">
    <source>
        <dbReference type="ARBA" id="ARBA00006138"/>
    </source>
</evidence>
<dbReference type="AlphaFoldDB" id="A0A183BXM9"/>
<reference evidence="7" key="3">
    <citation type="submission" date="2016-06" db="UniProtKB">
        <authorList>
            <consortium name="WormBaseParasite"/>
        </authorList>
    </citation>
    <scope>IDENTIFICATION</scope>
</reference>
<evidence type="ECO:0000256" key="4">
    <source>
        <dbReference type="ARBA" id="ARBA00023065"/>
    </source>
</evidence>
<sequence length="175" mass="20199">MRTYVTKFQWEAARYPVKQSLKALSELIGKQVSQIENDLKTKAASYNSLKNALSLIDRKTAGSLITRDLSDLTVCVVVPKLLAKEWESKYHTFAQMVVPGSAYKIVEDADHALYTVTLFQKVLDEFFVRDFVYDEQSLKAGKSERDKLVQEKQRQYAPPLVFCWAWKKGFEFVLF</sequence>
<organism evidence="6 7">
    <name type="scientific">Globodera pallida</name>
    <name type="common">Potato cyst nematode worm</name>
    <name type="synonym">Heterodera pallida</name>
    <dbReference type="NCBI Taxonomy" id="36090"/>
    <lineage>
        <taxon>Eukaryota</taxon>
        <taxon>Metazoa</taxon>
        <taxon>Ecdysozoa</taxon>
        <taxon>Nematoda</taxon>
        <taxon>Chromadorea</taxon>
        <taxon>Rhabditida</taxon>
        <taxon>Tylenchina</taxon>
        <taxon>Tylenchomorpha</taxon>
        <taxon>Tylenchoidea</taxon>
        <taxon>Heteroderidae</taxon>
        <taxon>Heteroderinae</taxon>
        <taxon>Globodera</taxon>
    </lineage>
</organism>
<dbReference type="CDD" id="cd14785">
    <property type="entry name" value="V-ATPase_C"/>
    <property type="match status" value="1"/>
</dbReference>
<keyword evidence="6" id="KW-1185">Reference proteome</keyword>
<evidence type="ECO:0000256" key="5">
    <source>
        <dbReference type="RuleBase" id="RU364010"/>
    </source>
</evidence>
<keyword evidence="3 5" id="KW-0375">Hydrogen ion transport</keyword>
<comment type="similarity">
    <text evidence="1 5">Belongs to the V-ATPase C subunit family.</text>
</comment>
<dbReference type="InterPro" id="IPR004907">
    <property type="entry name" value="ATPase_V1-cplx_csu"/>
</dbReference>
<evidence type="ECO:0000313" key="7">
    <source>
        <dbReference type="WBParaSite" id="GPLIN_000536900"/>
    </source>
</evidence>
<proteinExistence type="inferred from homology"/>
<reference evidence="6" key="2">
    <citation type="submission" date="2014-05" db="EMBL/GenBank/DDBJ databases">
        <title>The genome and life-stage specific transcriptomes of Globodera pallida elucidate key aspects of plant parasitism by a cyst nematode.</title>
        <authorList>
            <person name="Cotton J.A."/>
            <person name="Lilley C.J."/>
            <person name="Jones L.M."/>
            <person name="Kikuchi T."/>
            <person name="Reid A.J."/>
            <person name="Thorpe P."/>
            <person name="Tsai I.J."/>
            <person name="Beasley H."/>
            <person name="Blok V."/>
            <person name="Cock P.J.A."/>
            <person name="Van den Akker S.E."/>
            <person name="Holroyd N."/>
            <person name="Hunt M."/>
            <person name="Mantelin S."/>
            <person name="Naghra H."/>
            <person name="Pain A."/>
            <person name="Palomares-Rius J.E."/>
            <person name="Zarowiecki M."/>
            <person name="Berriman M."/>
            <person name="Jones J.T."/>
            <person name="Urwin P.E."/>
        </authorList>
    </citation>
    <scope>NUCLEOTIDE SEQUENCE [LARGE SCALE GENOMIC DNA]</scope>
    <source>
        <strain evidence="6">Lindley</strain>
    </source>
</reference>
<dbReference type="SUPFAM" id="SSF118203">
    <property type="entry name" value="Vacuolar ATP synthase subunit C"/>
    <property type="match status" value="1"/>
</dbReference>
<comment type="function">
    <text evidence="5">Subunit of the V1 complex of vacuolar(H+)-ATPase (V-ATPase), a multisubunit enzyme composed of a peripheral complex (V1) that hydrolyzes ATP and a membrane integral complex (V0) that translocates protons. V-ATPase is responsible for acidifying and maintaining the pH of intracellular compartments and in some cell types, is targeted to the plasma membrane, where it is responsible for acidifying the extracellular environment. Subunit C is necessary for the assembly of the catalytic sector of the enzyme and is likely to have a specific function in its catalytic activity.</text>
</comment>
<dbReference type="Proteomes" id="UP000050741">
    <property type="component" value="Unassembled WGS sequence"/>
</dbReference>
<dbReference type="WBParaSite" id="GPLIN_000536900">
    <property type="protein sequence ID" value="GPLIN_000536900"/>
    <property type="gene ID" value="GPLIN_000536900"/>
</dbReference>
<name>A0A183BXM9_GLOPA</name>
<dbReference type="Gene3D" id="1.20.1460.10">
    <property type="entry name" value="subunit c (vma5p) of the yeast v-atpase, domain 2"/>
    <property type="match status" value="1"/>
</dbReference>
<dbReference type="PANTHER" id="PTHR10137:SF0">
    <property type="entry name" value="V-TYPE PROTON ATPASE SUBUNIT C"/>
    <property type="match status" value="1"/>
</dbReference>
<dbReference type="GO" id="GO:0005765">
    <property type="term" value="C:lysosomal membrane"/>
    <property type="evidence" value="ECO:0007669"/>
    <property type="project" value="TreeGrafter"/>
</dbReference>
<accession>A0A183BXM9</accession>
<reference evidence="6" key="1">
    <citation type="submission" date="2013-12" db="EMBL/GenBank/DDBJ databases">
        <authorList>
            <person name="Aslett M."/>
        </authorList>
    </citation>
    <scope>NUCLEOTIDE SEQUENCE [LARGE SCALE GENOMIC DNA]</scope>
    <source>
        <strain evidence="6">Lindley</strain>
    </source>
</reference>
<dbReference type="Pfam" id="PF03223">
    <property type="entry name" value="V-ATPase_C"/>
    <property type="match status" value="1"/>
</dbReference>
<dbReference type="PANTHER" id="PTHR10137">
    <property type="entry name" value="V-TYPE PROTON ATPASE SUBUNIT C"/>
    <property type="match status" value="1"/>
</dbReference>
<dbReference type="GO" id="GO:0000221">
    <property type="term" value="C:vacuolar proton-transporting V-type ATPase, V1 domain"/>
    <property type="evidence" value="ECO:0007669"/>
    <property type="project" value="TreeGrafter"/>
</dbReference>
<keyword evidence="4 5" id="KW-0406">Ion transport</keyword>
<evidence type="ECO:0000256" key="3">
    <source>
        <dbReference type="ARBA" id="ARBA00022781"/>
    </source>
</evidence>
<comment type="subunit">
    <text evidence="5">V-ATPase is a heteromultimeric enzyme made up of two complexes: the ATP-hydrolytic V1 complex and the proton translocation V0 complex. The V1 complex consists of three catalytic AB heterodimers that form a heterohexamer, three peripheral stalks each consisting of EG heterodimers, one central rotor including subunits D and F, and the regulatory subunits C and H. The proton translocation complex V0 consists of the proton transport subunit a, a ring of proteolipid subunits c9c'', rotary subunit d, subunits e and f, and two accessory subunits.</text>
</comment>